<feature type="compositionally biased region" description="Polar residues" evidence="2">
    <location>
        <begin position="337"/>
        <end position="349"/>
    </location>
</feature>
<organism evidence="3 4">
    <name type="scientific">Coniophora puteana (strain RWD-64-598)</name>
    <name type="common">Brown rot fungus</name>
    <dbReference type="NCBI Taxonomy" id="741705"/>
    <lineage>
        <taxon>Eukaryota</taxon>
        <taxon>Fungi</taxon>
        <taxon>Dikarya</taxon>
        <taxon>Basidiomycota</taxon>
        <taxon>Agaricomycotina</taxon>
        <taxon>Agaricomycetes</taxon>
        <taxon>Agaricomycetidae</taxon>
        <taxon>Boletales</taxon>
        <taxon>Coniophorineae</taxon>
        <taxon>Coniophoraceae</taxon>
        <taxon>Coniophora</taxon>
    </lineage>
</organism>
<comment type="similarity">
    <text evidence="1">Belongs to the CoA-transferase III family.</text>
</comment>
<gene>
    <name evidence="3" type="ORF">CONPUDRAFT_80560</name>
</gene>
<keyword evidence="3" id="KW-0808">Transferase</keyword>
<dbReference type="InterPro" id="IPR003673">
    <property type="entry name" value="CoA-Trfase_fam_III"/>
</dbReference>
<dbReference type="AlphaFoldDB" id="A0A5M3MZ46"/>
<evidence type="ECO:0000256" key="2">
    <source>
        <dbReference type="SAM" id="MobiDB-lite"/>
    </source>
</evidence>
<protein>
    <submittedName>
        <fullName evidence="3">CoA-transferase family III</fullName>
    </submittedName>
</protein>
<dbReference type="PANTHER" id="PTHR48228">
    <property type="entry name" value="SUCCINYL-COA--D-CITRAMALATE COA-TRANSFERASE"/>
    <property type="match status" value="1"/>
</dbReference>
<feature type="region of interest" description="Disordered" evidence="2">
    <location>
        <begin position="327"/>
        <end position="363"/>
    </location>
</feature>
<evidence type="ECO:0000256" key="1">
    <source>
        <dbReference type="ARBA" id="ARBA00008383"/>
    </source>
</evidence>
<evidence type="ECO:0000313" key="3">
    <source>
        <dbReference type="EMBL" id="EIW84074.1"/>
    </source>
</evidence>
<dbReference type="EMBL" id="JH711575">
    <property type="protein sequence ID" value="EIW84074.1"/>
    <property type="molecule type" value="Genomic_DNA"/>
</dbReference>
<dbReference type="KEGG" id="cput:CONPUDRAFT_80560"/>
<feature type="compositionally biased region" description="Basic and acidic residues" evidence="2">
    <location>
        <begin position="350"/>
        <end position="363"/>
    </location>
</feature>
<name>A0A5M3MZ46_CONPW</name>
<dbReference type="SUPFAM" id="SSF89796">
    <property type="entry name" value="CoA-transferase family III (CaiB/BaiF)"/>
    <property type="match status" value="1"/>
</dbReference>
<dbReference type="PANTHER" id="PTHR48228:SF5">
    <property type="entry name" value="ALPHA-METHYLACYL-COA RACEMASE"/>
    <property type="match status" value="1"/>
</dbReference>
<reference evidence="4" key="1">
    <citation type="journal article" date="2012" name="Science">
        <title>The Paleozoic origin of enzymatic lignin decomposition reconstructed from 31 fungal genomes.</title>
        <authorList>
            <person name="Floudas D."/>
            <person name="Binder M."/>
            <person name="Riley R."/>
            <person name="Barry K."/>
            <person name="Blanchette R.A."/>
            <person name="Henrissat B."/>
            <person name="Martinez A.T."/>
            <person name="Otillar R."/>
            <person name="Spatafora J.W."/>
            <person name="Yadav J.S."/>
            <person name="Aerts A."/>
            <person name="Benoit I."/>
            <person name="Boyd A."/>
            <person name="Carlson A."/>
            <person name="Copeland A."/>
            <person name="Coutinho P.M."/>
            <person name="de Vries R.P."/>
            <person name="Ferreira P."/>
            <person name="Findley K."/>
            <person name="Foster B."/>
            <person name="Gaskell J."/>
            <person name="Glotzer D."/>
            <person name="Gorecki P."/>
            <person name="Heitman J."/>
            <person name="Hesse C."/>
            <person name="Hori C."/>
            <person name="Igarashi K."/>
            <person name="Jurgens J.A."/>
            <person name="Kallen N."/>
            <person name="Kersten P."/>
            <person name="Kohler A."/>
            <person name="Kuees U."/>
            <person name="Kumar T.K.A."/>
            <person name="Kuo A."/>
            <person name="LaButti K."/>
            <person name="Larrondo L.F."/>
            <person name="Lindquist E."/>
            <person name="Ling A."/>
            <person name="Lombard V."/>
            <person name="Lucas S."/>
            <person name="Lundell T."/>
            <person name="Martin R."/>
            <person name="McLaughlin D.J."/>
            <person name="Morgenstern I."/>
            <person name="Morin E."/>
            <person name="Murat C."/>
            <person name="Nagy L.G."/>
            <person name="Nolan M."/>
            <person name="Ohm R.A."/>
            <person name="Patyshakuliyeva A."/>
            <person name="Rokas A."/>
            <person name="Ruiz-Duenas F.J."/>
            <person name="Sabat G."/>
            <person name="Salamov A."/>
            <person name="Samejima M."/>
            <person name="Schmutz J."/>
            <person name="Slot J.C."/>
            <person name="St John F."/>
            <person name="Stenlid J."/>
            <person name="Sun H."/>
            <person name="Sun S."/>
            <person name="Syed K."/>
            <person name="Tsang A."/>
            <person name="Wiebenga A."/>
            <person name="Young D."/>
            <person name="Pisabarro A."/>
            <person name="Eastwood D.C."/>
            <person name="Martin F."/>
            <person name="Cullen D."/>
            <person name="Grigoriev I.V."/>
            <person name="Hibbett D.S."/>
        </authorList>
    </citation>
    <scope>NUCLEOTIDE SEQUENCE [LARGE SCALE GENOMIC DNA]</scope>
    <source>
        <strain evidence="4">RWD-64-598 SS2</strain>
    </source>
</reference>
<dbReference type="InterPro" id="IPR044855">
    <property type="entry name" value="CoA-Trfase_III_dom3_sf"/>
</dbReference>
<dbReference type="GeneID" id="19210101"/>
<dbReference type="Pfam" id="PF02515">
    <property type="entry name" value="CoA_transf_3"/>
    <property type="match status" value="1"/>
</dbReference>
<keyword evidence="4" id="KW-1185">Reference proteome</keyword>
<accession>A0A5M3MZ46</accession>
<dbReference type="OrthoDB" id="16747at2759"/>
<dbReference type="OMA" id="VVIDPFR"/>
<dbReference type="InterPro" id="IPR050509">
    <property type="entry name" value="CoA-transferase_III"/>
</dbReference>
<comment type="caution">
    <text evidence="3">The sequence shown here is derived from an EMBL/GenBank/DDBJ whole genome shotgun (WGS) entry which is preliminary data.</text>
</comment>
<dbReference type="InterPro" id="IPR023606">
    <property type="entry name" value="CoA-Trfase_III_dom_1_sf"/>
</dbReference>
<dbReference type="GO" id="GO:0016740">
    <property type="term" value="F:transferase activity"/>
    <property type="evidence" value="ECO:0007669"/>
    <property type="project" value="UniProtKB-KW"/>
</dbReference>
<dbReference type="RefSeq" id="XP_007765490.1">
    <property type="nucleotide sequence ID" value="XM_007767300.1"/>
</dbReference>
<dbReference type="Gene3D" id="3.30.1540.10">
    <property type="entry name" value="formyl-coa transferase, domain 3"/>
    <property type="match status" value="1"/>
</dbReference>
<sequence>MALSGLKVVEFAGLAPGPFAGLVLAHHGASVVRIDRPGSVSSDNLCSGKKSIALNTKTPAGLAIAKKLLADADVLIDPFRPGVLEKTGLGPEVFYDREDGKRGLNDRLIYARISGFPRDGPHKSMAGHDINYLALSGVLSILPGTKEKPAFPINLIADFGGGGMMCAMGILLALLSRSKTGRGQVVNADMVSGTRYLSTFPLLQANDTASPHFGRERGTNLLDGGAPFYDVYTCADGRWVSVGCLEPQFFATFVHKFNRALADAEGAGAWRPTPSTQLHRSLWPRLREYMEKGFKSKPRRFWEQVFHGSDACVLPVLEPEEAASLARSSRPLAHPNLSRTPSPYATPSYESDKPEILEPGQHTDEILREVGFSEKERRRFACNGAFGEEAREDAKLRSKL</sequence>
<dbReference type="Proteomes" id="UP000053558">
    <property type="component" value="Unassembled WGS sequence"/>
</dbReference>
<dbReference type="Gene3D" id="3.40.50.10540">
    <property type="entry name" value="Crotonobetainyl-coa:carnitine coa-transferase, domain 1"/>
    <property type="match status" value="1"/>
</dbReference>
<evidence type="ECO:0000313" key="4">
    <source>
        <dbReference type="Proteomes" id="UP000053558"/>
    </source>
</evidence>
<proteinExistence type="inferred from homology"/>